<comment type="caution">
    <text evidence="1">The sequence shown here is derived from an EMBL/GenBank/DDBJ whole genome shotgun (WGS) entry which is preliminary data.</text>
</comment>
<feature type="non-terminal residue" evidence="1">
    <location>
        <position position="90"/>
    </location>
</feature>
<accession>A0A323V6G6</accession>
<reference evidence="1 2" key="1">
    <citation type="submission" date="2018-06" db="EMBL/GenBank/DDBJ databases">
        <title>Draft genome sequence of Modestobacter versicolor CP153-2.</title>
        <authorList>
            <person name="Gundlapally S.R."/>
        </authorList>
    </citation>
    <scope>NUCLEOTIDE SEQUENCE [LARGE SCALE GENOMIC DNA]</scope>
    <source>
        <strain evidence="1 2">CP153-2</strain>
    </source>
</reference>
<organism evidence="1 2">
    <name type="scientific">Modestobacter versicolor</name>
    <dbReference type="NCBI Taxonomy" id="429133"/>
    <lineage>
        <taxon>Bacteria</taxon>
        <taxon>Bacillati</taxon>
        <taxon>Actinomycetota</taxon>
        <taxon>Actinomycetes</taxon>
        <taxon>Geodermatophilales</taxon>
        <taxon>Geodermatophilaceae</taxon>
        <taxon>Modestobacter</taxon>
    </lineage>
</organism>
<sequence length="90" mass="9561">MPPGVLHQQVSSALANWQLDAAEALLQQIDGDLPATPQAERGPAPLTSLARAWADTLRAELLVRRLRLAGYSLLGDPLVEGGPEQDGPLD</sequence>
<protein>
    <submittedName>
        <fullName evidence="1">Uncharacterized protein</fullName>
    </submittedName>
</protein>
<dbReference type="RefSeq" id="WP_146251772.1">
    <property type="nucleotide sequence ID" value="NZ_QKNV01000501.1"/>
</dbReference>
<gene>
    <name evidence="1" type="ORF">DMO24_23310</name>
</gene>
<dbReference type="Proteomes" id="UP000247602">
    <property type="component" value="Unassembled WGS sequence"/>
</dbReference>
<dbReference type="AlphaFoldDB" id="A0A323V6G6"/>
<proteinExistence type="predicted"/>
<dbReference type="OrthoDB" id="10003171at2"/>
<dbReference type="EMBL" id="QKNV01000501">
    <property type="protein sequence ID" value="PZA18956.1"/>
    <property type="molecule type" value="Genomic_DNA"/>
</dbReference>
<name>A0A323V6G6_9ACTN</name>
<evidence type="ECO:0000313" key="1">
    <source>
        <dbReference type="EMBL" id="PZA18956.1"/>
    </source>
</evidence>
<evidence type="ECO:0000313" key="2">
    <source>
        <dbReference type="Proteomes" id="UP000247602"/>
    </source>
</evidence>
<keyword evidence="2" id="KW-1185">Reference proteome</keyword>